<evidence type="ECO:0000313" key="2">
    <source>
        <dbReference type="EMBL" id="AWW31811.1"/>
    </source>
</evidence>
<accession>A0A2Z4IL30</accession>
<dbReference type="SUPFAM" id="SSF55729">
    <property type="entry name" value="Acyl-CoA N-acyltransferases (Nat)"/>
    <property type="match status" value="1"/>
</dbReference>
<organism evidence="2 3">
    <name type="scientific">Echinicola strongylocentroti</name>
    <dbReference type="NCBI Taxonomy" id="1795355"/>
    <lineage>
        <taxon>Bacteria</taxon>
        <taxon>Pseudomonadati</taxon>
        <taxon>Bacteroidota</taxon>
        <taxon>Cytophagia</taxon>
        <taxon>Cytophagales</taxon>
        <taxon>Cyclobacteriaceae</taxon>
        <taxon>Echinicola</taxon>
    </lineage>
</organism>
<dbReference type="Gene3D" id="3.40.630.30">
    <property type="match status" value="1"/>
</dbReference>
<dbReference type="GO" id="GO:0016747">
    <property type="term" value="F:acyltransferase activity, transferring groups other than amino-acyl groups"/>
    <property type="evidence" value="ECO:0007669"/>
    <property type="project" value="InterPro"/>
</dbReference>
<name>A0A2Z4IL30_9BACT</name>
<evidence type="ECO:0000313" key="3">
    <source>
        <dbReference type="Proteomes" id="UP000248688"/>
    </source>
</evidence>
<proteinExistence type="predicted"/>
<dbReference type="PROSITE" id="PS51186">
    <property type="entry name" value="GNAT"/>
    <property type="match status" value="1"/>
</dbReference>
<keyword evidence="3" id="KW-1185">Reference proteome</keyword>
<feature type="domain" description="N-acetyltransferase" evidence="1">
    <location>
        <begin position="9"/>
        <end position="150"/>
    </location>
</feature>
<reference evidence="2 3" key="1">
    <citation type="submission" date="2018-06" db="EMBL/GenBank/DDBJ databases">
        <title>Echinicola strongylocentroti sp. nov., isolated from a sea urchin Strongylocentrotus intermedius.</title>
        <authorList>
            <person name="Bae S.S."/>
        </authorList>
    </citation>
    <scope>NUCLEOTIDE SEQUENCE [LARGE SCALE GENOMIC DNA]</scope>
    <source>
        <strain evidence="2 3">MEBiC08714</strain>
    </source>
</reference>
<dbReference type="EMBL" id="CP030041">
    <property type="protein sequence ID" value="AWW31811.1"/>
    <property type="molecule type" value="Genomic_DNA"/>
</dbReference>
<dbReference type="RefSeq" id="WP_112785184.1">
    <property type="nucleotide sequence ID" value="NZ_CP030041.1"/>
</dbReference>
<gene>
    <name evidence="2" type="ORF">DN752_17670</name>
</gene>
<evidence type="ECO:0000259" key="1">
    <source>
        <dbReference type="PROSITE" id="PS51186"/>
    </source>
</evidence>
<dbReference type="KEGG" id="est:DN752_17670"/>
<dbReference type="InterPro" id="IPR016181">
    <property type="entry name" value="Acyl_CoA_acyltransferase"/>
</dbReference>
<dbReference type="CDD" id="cd04301">
    <property type="entry name" value="NAT_SF"/>
    <property type="match status" value="1"/>
</dbReference>
<dbReference type="AlphaFoldDB" id="A0A2Z4IL30"/>
<dbReference type="Proteomes" id="UP000248688">
    <property type="component" value="Chromosome"/>
</dbReference>
<keyword evidence="2" id="KW-0808">Transferase</keyword>
<dbReference type="InterPro" id="IPR000182">
    <property type="entry name" value="GNAT_dom"/>
</dbReference>
<dbReference type="OrthoDB" id="9812289at2"/>
<dbReference type="Pfam" id="PF00583">
    <property type="entry name" value="Acetyltransf_1"/>
    <property type="match status" value="1"/>
</dbReference>
<sequence length="150" mass="17005">MKNQEKPEIVIRGGTIAEVLSLSLAIPEFEQPYGDTAYAERLKSNPHLIIVAEYGGKLVGFKVGYATDDKTFYSWMGGVLPAFRRNGIAGILAEVQTDWAKKSGYEKLVFKTRNIHSDMIRFGLKRGFMITELIKRAKPEDHRIIMEKKI</sequence>
<protein>
    <submittedName>
        <fullName evidence="2">GNAT family N-acetyltransferase</fullName>
    </submittedName>
</protein>